<proteinExistence type="predicted"/>
<dbReference type="EMBL" id="JBHRVQ010000001">
    <property type="protein sequence ID" value="MFC3388106.1"/>
    <property type="molecule type" value="Genomic_DNA"/>
</dbReference>
<evidence type="ECO:0000256" key="1">
    <source>
        <dbReference type="SAM" id="MobiDB-lite"/>
    </source>
</evidence>
<dbReference type="Proteomes" id="UP001595637">
    <property type="component" value="Unassembled WGS sequence"/>
</dbReference>
<reference evidence="3" key="1">
    <citation type="journal article" date="2019" name="Int. J. Syst. Evol. Microbiol.">
        <title>The Global Catalogue of Microorganisms (GCM) 10K type strain sequencing project: providing services to taxonomists for standard genome sequencing and annotation.</title>
        <authorList>
            <consortium name="The Broad Institute Genomics Platform"/>
            <consortium name="The Broad Institute Genome Sequencing Center for Infectious Disease"/>
            <person name="Wu L."/>
            <person name="Ma J."/>
        </authorList>
    </citation>
    <scope>NUCLEOTIDE SEQUENCE [LARGE SCALE GENOMIC DNA]</scope>
    <source>
        <strain evidence="3">CCM 7756</strain>
    </source>
</reference>
<comment type="caution">
    <text evidence="2">The sequence shown here is derived from an EMBL/GenBank/DDBJ whole genome shotgun (WGS) entry which is preliminary data.</text>
</comment>
<name>A0ABV7N3D0_9STAP</name>
<feature type="region of interest" description="Disordered" evidence="1">
    <location>
        <begin position="24"/>
        <end position="66"/>
    </location>
</feature>
<dbReference type="RefSeq" id="WP_380653064.1">
    <property type="nucleotide sequence ID" value="NZ_JBHRVQ010000001.1"/>
</dbReference>
<evidence type="ECO:0000313" key="2">
    <source>
        <dbReference type="EMBL" id="MFC3388106.1"/>
    </source>
</evidence>
<sequence length="66" mass="7908">MAVDTVTISLESYDRMRDRITELKEESKQNKSDYYESEKENAKLRSQLEESETKYAELKERWGQGR</sequence>
<organism evidence="2 3">
    <name type="scientific">Salinicoccus sesuvii</name>
    <dbReference type="NCBI Taxonomy" id="868281"/>
    <lineage>
        <taxon>Bacteria</taxon>
        <taxon>Bacillati</taxon>
        <taxon>Bacillota</taxon>
        <taxon>Bacilli</taxon>
        <taxon>Bacillales</taxon>
        <taxon>Staphylococcaceae</taxon>
        <taxon>Salinicoccus</taxon>
    </lineage>
</organism>
<keyword evidence="3" id="KW-1185">Reference proteome</keyword>
<protein>
    <submittedName>
        <fullName evidence="2">Uncharacterized protein</fullName>
    </submittedName>
</protein>
<gene>
    <name evidence="2" type="ORF">ACFOEO_05945</name>
</gene>
<evidence type="ECO:0000313" key="3">
    <source>
        <dbReference type="Proteomes" id="UP001595637"/>
    </source>
</evidence>
<accession>A0ABV7N3D0</accession>